<dbReference type="InterPro" id="IPR003731">
    <property type="entry name" value="Di-Nase_FeMo-co_biosynth"/>
</dbReference>
<keyword evidence="3" id="KW-1185">Reference proteome</keyword>
<gene>
    <name evidence="2" type="ORF">BC643_4413</name>
</gene>
<dbReference type="Gene3D" id="3.30.420.130">
    <property type="entry name" value="Dinitrogenase iron-molybdenum cofactor biosynthesis domain"/>
    <property type="match status" value="1"/>
</dbReference>
<dbReference type="PANTHER" id="PTHR42983:SF1">
    <property type="entry name" value="IRON-MOLYBDENUM PROTEIN"/>
    <property type="match status" value="1"/>
</dbReference>
<proteinExistence type="predicted"/>
<accession>A0A419VVB6</accession>
<dbReference type="EMBL" id="RAPN01000005">
    <property type="protein sequence ID" value="RKD86097.1"/>
    <property type="molecule type" value="Genomic_DNA"/>
</dbReference>
<organism evidence="2 3">
    <name type="scientific">Mangrovibacterium diazotrophicum</name>
    <dbReference type="NCBI Taxonomy" id="1261403"/>
    <lineage>
        <taxon>Bacteria</taxon>
        <taxon>Pseudomonadati</taxon>
        <taxon>Bacteroidota</taxon>
        <taxon>Bacteroidia</taxon>
        <taxon>Marinilabiliales</taxon>
        <taxon>Prolixibacteraceae</taxon>
        <taxon>Mangrovibacterium</taxon>
    </lineage>
</organism>
<feature type="domain" description="Dinitrogenase iron-molybdenum cofactor biosynthesis" evidence="1">
    <location>
        <begin position="15"/>
        <end position="91"/>
    </location>
</feature>
<dbReference type="AlphaFoldDB" id="A0A419VVB6"/>
<protein>
    <submittedName>
        <fullName evidence="2">Putative Fe-Mo cluster-binding NifX family protein</fullName>
    </submittedName>
</protein>
<dbReference type="InterPro" id="IPR036105">
    <property type="entry name" value="DiNase_FeMo-co_biosyn_sf"/>
</dbReference>
<comment type="caution">
    <text evidence="2">The sequence shown here is derived from an EMBL/GenBank/DDBJ whole genome shotgun (WGS) entry which is preliminary data.</text>
</comment>
<reference evidence="2 3" key="1">
    <citation type="submission" date="2018-09" db="EMBL/GenBank/DDBJ databases">
        <title>Genomic Encyclopedia of Archaeal and Bacterial Type Strains, Phase II (KMG-II): from individual species to whole genera.</title>
        <authorList>
            <person name="Goeker M."/>
        </authorList>
    </citation>
    <scope>NUCLEOTIDE SEQUENCE [LARGE SCALE GENOMIC DNA]</scope>
    <source>
        <strain evidence="2 3">DSM 27148</strain>
    </source>
</reference>
<sequence>MIAISATDKKLTASMDIRFGRSPYFLLTDGVVTRFISNPFCQDDDDVAPRVVELLSKQEVSKIVTGEIGPKAKASLDKNRIQVIMLTEDKISLQHVLKKMNMSK</sequence>
<dbReference type="RefSeq" id="WP_120275427.1">
    <property type="nucleotide sequence ID" value="NZ_RAPN01000005.1"/>
</dbReference>
<dbReference type="Proteomes" id="UP000283387">
    <property type="component" value="Unassembled WGS sequence"/>
</dbReference>
<dbReference type="PANTHER" id="PTHR42983">
    <property type="entry name" value="DINITROGENASE IRON-MOLYBDENUM COFACTOR PROTEIN-RELATED"/>
    <property type="match status" value="1"/>
</dbReference>
<name>A0A419VVB6_9BACT</name>
<dbReference type="Pfam" id="PF02579">
    <property type="entry name" value="Nitro_FeMo-Co"/>
    <property type="match status" value="1"/>
</dbReference>
<evidence type="ECO:0000313" key="2">
    <source>
        <dbReference type="EMBL" id="RKD86097.1"/>
    </source>
</evidence>
<evidence type="ECO:0000313" key="3">
    <source>
        <dbReference type="Proteomes" id="UP000283387"/>
    </source>
</evidence>
<dbReference type="SUPFAM" id="SSF53146">
    <property type="entry name" value="Nitrogenase accessory factor-like"/>
    <property type="match status" value="1"/>
</dbReference>
<evidence type="ECO:0000259" key="1">
    <source>
        <dbReference type="Pfam" id="PF02579"/>
    </source>
</evidence>
<dbReference type="OrthoDB" id="9807451at2"/>